<dbReference type="PANTHER" id="PTHR33332">
    <property type="entry name" value="REVERSE TRANSCRIPTASE DOMAIN-CONTAINING PROTEIN"/>
    <property type="match status" value="1"/>
</dbReference>
<keyword evidence="2" id="KW-1185">Reference proteome</keyword>
<proteinExistence type="predicted"/>
<name>A0AAN7RGE0_MYCAM</name>
<dbReference type="EMBL" id="JAUNZN010000066">
    <property type="protein sequence ID" value="KAK4805624.1"/>
    <property type="molecule type" value="Genomic_DNA"/>
</dbReference>
<dbReference type="Proteomes" id="UP001333110">
    <property type="component" value="Unassembled WGS sequence"/>
</dbReference>
<evidence type="ECO:0000313" key="1">
    <source>
        <dbReference type="EMBL" id="KAK4805624.1"/>
    </source>
</evidence>
<accession>A0AAN7RGE0</accession>
<dbReference type="AlphaFoldDB" id="A0AAN7RGE0"/>
<gene>
    <name evidence="1" type="ORF">QYF61_022382</name>
</gene>
<reference evidence="1 2" key="1">
    <citation type="journal article" date="2023" name="J. Hered.">
        <title>Chromosome-level genome of the wood stork (Mycteria americana) provides insight into avian chromosome evolution.</title>
        <authorList>
            <person name="Flamio R. Jr."/>
            <person name="Ramstad K.M."/>
        </authorList>
    </citation>
    <scope>NUCLEOTIDE SEQUENCE [LARGE SCALE GENOMIC DNA]</scope>
    <source>
        <strain evidence="1">JAX WOST 10</strain>
    </source>
</reference>
<evidence type="ECO:0008006" key="3">
    <source>
        <dbReference type="Google" id="ProtNLM"/>
    </source>
</evidence>
<organism evidence="1 2">
    <name type="scientific">Mycteria americana</name>
    <name type="common">Wood stork</name>
    <dbReference type="NCBI Taxonomy" id="33587"/>
    <lineage>
        <taxon>Eukaryota</taxon>
        <taxon>Metazoa</taxon>
        <taxon>Chordata</taxon>
        <taxon>Craniata</taxon>
        <taxon>Vertebrata</taxon>
        <taxon>Euteleostomi</taxon>
        <taxon>Archelosauria</taxon>
        <taxon>Archosauria</taxon>
        <taxon>Dinosauria</taxon>
        <taxon>Saurischia</taxon>
        <taxon>Theropoda</taxon>
        <taxon>Coelurosauria</taxon>
        <taxon>Aves</taxon>
        <taxon>Neognathae</taxon>
        <taxon>Neoaves</taxon>
        <taxon>Aequornithes</taxon>
        <taxon>Ciconiiformes</taxon>
        <taxon>Ciconiidae</taxon>
        <taxon>Mycteria</taxon>
    </lineage>
</organism>
<evidence type="ECO:0000313" key="2">
    <source>
        <dbReference type="Proteomes" id="UP001333110"/>
    </source>
</evidence>
<comment type="caution">
    <text evidence="1">The sequence shown here is derived from an EMBL/GenBank/DDBJ whole genome shotgun (WGS) entry which is preliminary data.</text>
</comment>
<protein>
    <recommendedName>
        <fullName evidence="3">Rna-directed dna polymerase from mobile element jockey-like</fullName>
    </recommendedName>
</protein>
<sequence length="161" mass="17801">MMLPSALQMGSIHPFKYPYGEPLAACVALGSKTPPLRQACCLASWKPIQGMPGEGILYSGTECPLSKFADDSKLRGALGTLEGRDAIQRDLDRLEEWARMNLMKLKKTKCNVLQLAWGNPQYQYRLEDELIEGSPAESDLGILVDKKLDMSRQCVLAAQKA</sequence>